<evidence type="ECO:0000256" key="5">
    <source>
        <dbReference type="SAM" id="MobiDB-lite"/>
    </source>
</evidence>
<feature type="repeat" description="WD" evidence="4">
    <location>
        <begin position="237"/>
        <end position="278"/>
    </location>
</feature>
<dbReference type="Pfam" id="PF25313">
    <property type="entry name" value="BRWD_AD"/>
    <property type="match status" value="1"/>
</dbReference>
<feature type="region of interest" description="Disordered" evidence="5">
    <location>
        <begin position="1070"/>
        <end position="1089"/>
    </location>
</feature>
<comment type="caution">
    <text evidence="9">The sequence shown here is derived from an EMBL/GenBank/DDBJ whole genome shotgun (WGS) entry which is preliminary data.</text>
</comment>
<proteinExistence type="predicted"/>
<feature type="region of interest" description="Disordered" evidence="5">
    <location>
        <begin position="1251"/>
        <end position="1299"/>
    </location>
</feature>
<evidence type="ECO:0000259" key="7">
    <source>
        <dbReference type="Pfam" id="PF25313"/>
    </source>
</evidence>
<evidence type="ECO:0000313" key="10">
    <source>
        <dbReference type="Proteomes" id="UP000823388"/>
    </source>
</evidence>
<feature type="compositionally biased region" description="Polar residues" evidence="5">
    <location>
        <begin position="957"/>
        <end position="968"/>
    </location>
</feature>
<dbReference type="SMART" id="SM00320">
    <property type="entry name" value="WD40"/>
    <property type="match status" value="7"/>
</dbReference>
<feature type="domain" description="BRWD/PHIP ancillary-like" evidence="7">
    <location>
        <begin position="1392"/>
        <end position="1564"/>
    </location>
</feature>
<dbReference type="PROSITE" id="PS50294">
    <property type="entry name" value="WD_REPEATS_REGION"/>
    <property type="match status" value="3"/>
</dbReference>
<keyword evidence="1 4" id="KW-0853">WD repeat</keyword>
<dbReference type="CDD" id="cd00200">
    <property type="entry name" value="WD40"/>
    <property type="match status" value="1"/>
</dbReference>
<evidence type="ECO:0000313" key="9">
    <source>
        <dbReference type="EMBL" id="KAG2541336.1"/>
    </source>
</evidence>
<feature type="compositionally biased region" description="Pro residues" evidence="5">
    <location>
        <begin position="521"/>
        <end position="533"/>
    </location>
</feature>
<dbReference type="InterPro" id="IPR036322">
    <property type="entry name" value="WD40_repeat_dom_sf"/>
</dbReference>
<accession>A0A8T0N2T7</accession>
<dbReference type="GO" id="GO:0005634">
    <property type="term" value="C:nucleus"/>
    <property type="evidence" value="ECO:0007669"/>
    <property type="project" value="TreeGrafter"/>
</dbReference>
<evidence type="ECO:0000259" key="6">
    <source>
        <dbReference type="Pfam" id="PF00439"/>
    </source>
</evidence>
<dbReference type="PROSITE" id="PS50082">
    <property type="entry name" value="WD_REPEATS_2"/>
    <property type="match status" value="4"/>
</dbReference>
<feature type="domain" description="BRWD/PHIP N-terminal" evidence="8">
    <location>
        <begin position="43"/>
        <end position="138"/>
    </location>
</feature>
<dbReference type="OrthoDB" id="538223at2759"/>
<dbReference type="Gene3D" id="2.130.10.10">
    <property type="entry name" value="YVTN repeat-like/Quinoprotein amine dehydrogenase"/>
    <property type="match status" value="3"/>
</dbReference>
<dbReference type="Proteomes" id="UP000823388">
    <property type="component" value="Chromosome 9N"/>
</dbReference>
<feature type="region of interest" description="Disordered" evidence="5">
    <location>
        <begin position="778"/>
        <end position="972"/>
    </location>
</feature>
<dbReference type="CDD" id="cd05529">
    <property type="entry name" value="Bromo_WDR9_I_like"/>
    <property type="match status" value="1"/>
</dbReference>
<dbReference type="Pfam" id="PF25437">
    <property type="entry name" value="BRWD1_N"/>
    <property type="match status" value="1"/>
</dbReference>
<dbReference type="InterPro" id="IPR057451">
    <property type="entry name" value="BRWD/PHIP_AD"/>
</dbReference>
<dbReference type="FunFam" id="2.130.10.10:FF:000606">
    <property type="entry name" value="PH-interacting protein isoform X1"/>
    <property type="match status" value="1"/>
</dbReference>
<dbReference type="PANTHER" id="PTHR16266">
    <property type="entry name" value="WD REPEAT DOMAIN 9"/>
    <property type="match status" value="1"/>
</dbReference>
<feature type="compositionally biased region" description="Basic residues" evidence="5">
    <location>
        <begin position="871"/>
        <end position="890"/>
    </location>
</feature>
<dbReference type="PANTHER" id="PTHR16266:SF17">
    <property type="entry name" value="BRWD3"/>
    <property type="match status" value="1"/>
</dbReference>
<sequence length="1683" mass="189027">MSFRKHQVSSNAASISLAPLDFPSHELEKVNPLNSVMSADVAAMDGVDIDMREVYFLIMHFLSHGPFKRTFGELCNELLEHQLLPRRYHAWYSRGGFHSGEENDDGISLPLGYAKLAERYPHIGKNHLVKLLKQLMVSSCHPHNLIGAVSPNAADVPTLLGSNSFSLLASDRQDKETPKMPSYLRWPHIQADQVHGLGLREIGGFTKHCRAPSVRASCYAIAKPSTLVEKMQIIKRLRGHQNAVYCATFDRTGRYVITGSDDRLVKIWAMETAFCLASCRGHEGDITDLAVSSNNAVVASSSNDFIIRVWRMPDGMPVSVLKGHTGAVTAIAFSPRPGAAFQLLSSSDDGTCRIWDARYSQQPPRIYTPKPPDVAPGKSVDASSSAVQVQPTNHQILCCAFNANGTVFVTGSSDTFARVWNACKSSSEEHNQPNHEMDLLSGHENDVNYVQFSGCAVASRSFSSDSSHISKEENNLKFRNSWFTHNIVTCSRDGSAIIWVPRSRRSHGRVGRWTRAYHLKVPPPPMAPQPPRGGPRQRYQPTPRGVNMIVWSLDNRFVLAAIMDCRICVWNASDGSLVHSLIGHKESTFVLDVHPFNPRIAMSAGYDGKTIIWDIWEGKPVQIYETGHFKLVDGKFSPDGTSLILSDEIGQIFIIGTGQGESQKDAKYDQFFLGDYRPLIRDTNGGVIDQETQLIPHRRNMQDFLCDAGMMPYPEPFQSMYQKRRLGTLGIEWRPPSVNFAVGPTYNATTGEYQTIPIIDPDRWEPLPEITDFIELEPENEVISDDTDSEYNGMDENSSEGEQEIMSGDSSGTSYSSAEIDADNPSSAAHLRRSRRKKKKSEVVQAELVTSSGRRVRKKILDEPDTATVSRPHRSTKSRNGRSSKRKRSPKSRELRPQRRAARNALNFFSKIGASTEEDEDDSEGSFSDSELNTDSTDAEQLEHAGQLRFSTEEDVTQPSQFTDNKGNSGTGRKLVLRIPRRGLKIPFPSGSGKAECSTQDSLALANHESVEPELTVEHRHSSACKAELLADGGLYDGSAVHSNNSIRWGEVKMRSSKRFKVSDRAGGLWSTPNNAASQDIEGSGSQEMPHEYGGGIQQSVGQNVQEIRPETILDNIQENHTTDEYNGENFGDKEKITNNNNAWADGANNTIQVNNTSQPSLKLKLKPRCFADGASVPDKSRSAAEGNIMNAEHGEGSVRHDDDSSINQPRNVDILNASKSSQECTDKSIDLHDSKKLLLDSPKTFTAVYKRSKTNNRKKMDSDEYANEDSTSISNDDGGYQPPEYSHVTAASSRLRRSTRKSYAHYGDGTLRDDISQVKDSYSSYEASTSGRRIVTDVREVMWPTSKTVGLRSARNKRESSNFPDTHLFGKKHQGPLKYSWLMLHEHEDSYRYIPQLGDEIMYLWQGHKEYLEGERSSDPCPWKRIKGLKAVELCKIQGLDYSSYKGSGESCCKLSIEFIDRASTGFGKTFMVTLPELVSYPDFLVEKTRYEAAMERNWTHRDKCKVWWRDEEERGGNWWEGRVVAVKPKSTDFPDSPWEKYVVQYKKDSSEHPHSPWELHDVGNLWVPWKHPHINLEIRDKLLSEMEDLQEMSHGNQDRYGVLKLDKVTEKLDFVNRFPVQFSTEVIKTRLANNYYRTLEAVRHDATVMLVNAESYFSKSAEMTKKIRRLSDWVDQTFSSL</sequence>
<dbReference type="Pfam" id="PF00439">
    <property type="entry name" value="Bromodomain"/>
    <property type="match status" value="1"/>
</dbReference>
<protein>
    <submittedName>
        <fullName evidence="9">Uncharacterized protein</fullName>
    </submittedName>
</protein>
<name>A0A8T0N2T7_PANVG</name>
<feature type="repeat" description="WD" evidence="4">
    <location>
        <begin position="321"/>
        <end position="356"/>
    </location>
</feature>
<dbReference type="FunFam" id="1.20.920.10:FF:000058">
    <property type="entry name" value="WD40/YVTN repeat-like-containing domain"/>
    <property type="match status" value="1"/>
</dbReference>
<dbReference type="GO" id="GO:0006357">
    <property type="term" value="P:regulation of transcription by RNA polymerase II"/>
    <property type="evidence" value="ECO:0007669"/>
    <property type="project" value="TreeGrafter"/>
</dbReference>
<dbReference type="InterPro" id="IPR019775">
    <property type="entry name" value="WD40_repeat_CS"/>
</dbReference>
<dbReference type="Pfam" id="PF00400">
    <property type="entry name" value="WD40"/>
    <property type="match status" value="5"/>
</dbReference>
<dbReference type="FunFam" id="2.130.10.10:FF:000403">
    <property type="entry name" value="PH-interacting protein isoform X1"/>
    <property type="match status" value="1"/>
</dbReference>
<keyword evidence="10" id="KW-1185">Reference proteome</keyword>
<dbReference type="InterPro" id="IPR015943">
    <property type="entry name" value="WD40/YVTN_repeat-like_dom_sf"/>
</dbReference>
<feature type="repeat" description="WD" evidence="4">
    <location>
        <begin position="279"/>
        <end position="320"/>
    </location>
</feature>
<feature type="domain" description="Bromo" evidence="6">
    <location>
        <begin position="1628"/>
        <end position="1669"/>
    </location>
</feature>
<dbReference type="InterPro" id="IPR036427">
    <property type="entry name" value="Bromodomain-like_sf"/>
</dbReference>
<feature type="compositionally biased region" description="Low complexity" evidence="5">
    <location>
        <begin position="807"/>
        <end position="817"/>
    </location>
</feature>
<dbReference type="InterPro" id="IPR001487">
    <property type="entry name" value="Bromodomain"/>
</dbReference>
<dbReference type="InterPro" id="IPR001680">
    <property type="entry name" value="WD40_rpt"/>
</dbReference>
<dbReference type="SUPFAM" id="SSF50978">
    <property type="entry name" value="WD40 repeat-like"/>
    <property type="match status" value="1"/>
</dbReference>
<dbReference type="SUPFAM" id="SSF47370">
    <property type="entry name" value="Bromodomain"/>
    <property type="match status" value="1"/>
</dbReference>
<dbReference type="InterPro" id="IPR052060">
    <property type="entry name" value="Bromo_WD_repeat"/>
</dbReference>
<evidence type="ECO:0000256" key="4">
    <source>
        <dbReference type="PROSITE-ProRule" id="PRU00221"/>
    </source>
</evidence>
<feature type="compositionally biased region" description="Acidic residues" evidence="5">
    <location>
        <begin position="778"/>
        <end position="789"/>
    </location>
</feature>
<dbReference type="Gene3D" id="1.20.920.10">
    <property type="entry name" value="Bromodomain-like"/>
    <property type="match status" value="1"/>
</dbReference>
<keyword evidence="2" id="KW-0677">Repeat</keyword>
<evidence type="ECO:0000256" key="1">
    <source>
        <dbReference type="ARBA" id="ARBA00022574"/>
    </source>
</evidence>
<feature type="repeat" description="WD" evidence="4">
    <location>
        <begin position="389"/>
        <end position="421"/>
    </location>
</feature>
<dbReference type="GO" id="GO:0007010">
    <property type="term" value="P:cytoskeleton organization"/>
    <property type="evidence" value="ECO:0007669"/>
    <property type="project" value="TreeGrafter"/>
</dbReference>
<gene>
    <name evidence="9" type="ORF">PVAP13_9NG676800</name>
</gene>
<reference evidence="9" key="1">
    <citation type="submission" date="2020-05" db="EMBL/GenBank/DDBJ databases">
        <title>WGS assembly of Panicum virgatum.</title>
        <authorList>
            <person name="Lovell J.T."/>
            <person name="Jenkins J."/>
            <person name="Shu S."/>
            <person name="Juenger T.E."/>
            <person name="Schmutz J."/>
        </authorList>
    </citation>
    <scope>NUCLEOTIDE SEQUENCE</scope>
    <source>
        <strain evidence="9">AP13</strain>
    </source>
</reference>
<organism evidence="9 10">
    <name type="scientific">Panicum virgatum</name>
    <name type="common">Blackwell switchgrass</name>
    <dbReference type="NCBI Taxonomy" id="38727"/>
    <lineage>
        <taxon>Eukaryota</taxon>
        <taxon>Viridiplantae</taxon>
        <taxon>Streptophyta</taxon>
        <taxon>Embryophyta</taxon>
        <taxon>Tracheophyta</taxon>
        <taxon>Spermatophyta</taxon>
        <taxon>Magnoliopsida</taxon>
        <taxon>Liliopsida</taxon>
        <taxon>Poales</taxon>
        <taxon>Poaceae</taxon>
        <taxon>PACMAD clade</taxon>
        <taxon>Panicoideae</taxon>
        <taxon>Panicodae</taxon>
        <taxon>Paniceae</taxon>
        <taxon>Panicinae</taxon>
        <taxon>Panicum</taxon>
        <taxon>Panicum sect. Hiantes</taxon>
    </lineage>
</organism>
<dbReference type="InterPro" id="IPR057452">
    <property type="entry name" value="BRWD/PHIP_N"/>
</dbReference>
<feature type="compositionally biased region" description="Basic residues" evidence="5">
    <location>
        <begin position="830"/>
        <end position="840"/>
    </location>
</feature>
<evidence type="ECO:0000256" key="3">
    <source>
        <dbReference type="ARBA" id="ARBA00023117"/>
    </source>
</evidence>
<keyword evidence="3" id="KW-0103">Bromodomain</keyword>
<feature type="region of interest" description="Disordered" evidence="5">
    <location>
        <begin position="520"/>
        <end position="540"/>
    </location>
</feature>
<dbReference type="EMBL" id="CM029054">
    <property type="protein sequence ID" value="KAG2541336.1"/>
    <property type="molecule type" value="Genomic_DNA"/>
</dbReference>
<dbReference type="GO" id="GO:0008360">
    <property type="term" value="P:regulation of cell shape"/>
    <property type="evidence" value="ECO:0007669"/>
    <property type="project" value="TreeGrafter"/>
</dbReference>
<evidence type="ECO:0000256" key="2">
    <source>
        <dbReference type="ARBA" id="ARBA00022737"/>
    </source>
</evidence>
<evidence type="ECO:0000259" key="8">
    <source>
        <dbReference type="Pfam" id="PF25437"/>
    </source>
</evidence>
<dbReference type="PROSITE" id="PS00678">
    <property type="entry name" value="WD_REPEATS_1"/>
    <property type="match status" value="1"/>
</dbReference>